<dbReference type="InterPro" id="IPR004714">
    <property type="entry name" value="Cyt_oxidase_maturation_cbb3"/>
</dbReference>
<dbReference type="Pfam" id="PF03597">
    <property type="entry name" value="FixS"/>
    <property type="match status" value="1"/>
</dbReference>
<feature type="transmembrane region" description="Helical" evidence="2">
    <location>
        <begin position="6"/>
        <end position="26"/>
    </location>
</feature>
<evidence type="ECO:0000256" key="2">
    <source>
        <dbReference type="SAM" id="Phobius"/>
    </source>
</evidence>
<gene>
    <name evidence="3" type="ORF">A8C75_13120</name>
</gene>
<dbReference type="NCBIfam" id="TIGR00847">
    <property type="entry name" value="ccoS"/>
    <property type="match status" value="1"/>
</dbReference>
<protein>
    <submittedName>
        <fullName evidence="3">Cytochrome oxidase maturation protein, cbb3-type</fullName>
    </submittedName>
</protein>
<dbReference type="PANTHER" id="PTHR41532:SF1">
    <property type="entry name" value="FIXS PROTEIN"/>
    <property type="match status" value="1"/>
</dbReference>
<sequence length="83" mass="9324">MDILYLLIPIAIIFVGCALWAFFWSVNSGQYDDMESPAHSILFDDDDNLIPDDAKQDRLRPVRPAQTPAQTAALKQSRADTDD</sequence>
<evidence type="ECO:0000313" key="3">
    <source>
        <dbReference type="EMBL" id="ANG63318.1"/>
    </source>
</evidence>
<reference evidence="3 4" key="2">
    <citation type="journal article" date="2018" name="Int. J. Syst. Evol. Microbiol.">
        <title>Marinobacterium aestuarii sp. nov., a benzene-degrading marine bacterium isolated from estuary sediment.</title>
        <authorList>
            <person name="Bae S.S."/>
            <person name="Jung J."/>
            <person name="Chung D."/>
            <person name="Baek K."/>
        </authorList>
    </citation>
    <scope>NUCLEOTIDE SEQUENCE [LARGE SCALE GENOMIC DNA]</scope>
    <source>
        <strain evidence="3 4">ST58-10</strain>
    </source>
</reference>
<keyword evidence="2" id="KW-0472">Membrane</keyword>
<dbReference type="KEGG" id="mars:A8C75_13120"/>
<dbReference type="RefSeq" id="WP_067383090.1">
    <property type="nucleotide sequence ID" value="NZ_CP015839.1"/>
</dbReference>
<dbReference type="EMBL" id="CP015839">
    <property type="protein sequence ID" value="ANG63318.1"/>
    <property type="molecule type" value="Genomic_DNA"/>
</dbReference>
<feature type="region of interest" description="Disordered" evidence="1">
    <location>
        <begin position="53"/>
        <end position="83"/>
    </location>
</feature>
<name>A0A1A9F0A9_9GAMM</name>
<dbReference type="STRING" id="1821621.A8C75_13120"/>
<dbReference type="PANTHER" id="PTHR41532">
    <property type="entry name" value="FIXS PROTEIN"/>
    <property type="match status" value="1"/>
</dbReference>
<organism evidence="3 4">
    <name type="scientific">Marinobacterium aestuarii</name>
    <dbReference type="NCBI Taxonomy" id="1821621"/>
    <lineage>
        <taxon>Bacteria</taxon>
        <taxon>Pseudomonadati</taxon>
        <taxon>Pseudomonadota</taxon>
        <taxon>Gammaproteobacteria</taxon>
        <taxon>Oceanospirillales</taxon>
        <taxon>Oceanospirillaceae</taxon>
        <taxon>Marinobacterium</taxon>
    </lineage>
</organism>
<reference evidence="4" key="1">
    <citation type="submission" date="2016-05" db="EMBL/GenBank/DDBJ databases">
        <authorList>
            <person name="Baek K."/>
            <person name="Yang S.-J."/>
        </authorList>
    </citation>
    <scope>NUCLEOTIDE SEQUENCE [LARGE SCALE GENOMIC DNA]</scope>
    <source>
        <strain evidence="4">ST58-10</strain>
    </source>
</reference>
<keyword evidence="2" id="KW-0812">Transmembrane</keyword>
<keyword evidence="4" id="KW-1185">Reference proteome</keyword>
<evidence type="ECO:0000313" key="4">
    <source>
        <dbReference type="Proteomes" id="UP000078070"/>
    </source>
</evidence>
<accession>A0A1A9F0A9</accession>
<evidence type="ECO:0000256" key="1">
    <source>
        <dbReference type="SAM" id="MobiDB-lite"/>
    </source>
</evidence>
<dbReference type="AlphaFoldDB" id="A0A1A9F0A9"/>
<proteinExistence type="predicted"/>
<dbReference type="Proteomes" id="UP000078070">
    <property type="component" value="Chromosome"/>
</dbReference>
<keyword evidence="2" id="KW-1133">Transmembrane helix</keyword>